<keyword evidence="2" id="KW-1185">Reference proteome</keyword>
<proteinExistence type="predicted"/>
<dbReference type="AlphaFoldDB" id="A0A5B7CWX0"/>
<evidence type="ECO:0000313" key="1">
    <source>
        <dbReference type="EMBL" id="MPC13708.1"/>
    </source>
</evidence>
<protein>
    <submittedName>
        <fullName evidence="1">Uncharacterized protein</fullName>
    </submittedName>
</protein>
<sequence length="105" mass="11631">MYASTLLLLEGLRTLPVRILDHFLRTLPDEPPILGYTTYCKPDSNSMPDLMALLKRVKCSKNPACNPCGFPYGVLEVVSEGVVSIKVYFQTFNFLAGGYELPLTG</sequence>
<gene>
    <name evidence="1" type="ORF">E2C01_006451</name>
</gene>
<organism evidence="1 2">
    <name type="scientific">Portunus trituberculatus</name>
    <name type="common">Swimming crab</name>
    <name type="synonym">Neptunus trituberculatus</name>
    <dbReference type="NCBI Taxonomy" id="210409"/>
    <lineage>
        <taxon>Eukaryota</taxon>
        <taxon>Metazoa</taxon>
        <taxon>Ecdysozoa</taxon>
        <taxon>Arthropoda</taxon>
        <taxon>Crustacea</taxon>
        <taxon>Multicrustacea</taxon>
        <taxon>Malacostraca</taxon>
        <taxon>Eumalacostraca</taxon>
        <taxon>Eucarida</taxon>
        <taxon>Decapoda</taxon>
        <taxon>Pleocyemata</taxon>
        <taxon>Brachyura</taxon>
        <taxon>Eubrachyura</taxon>
        <taxon>Portunoidea</taxon>
        <taxon>Portunidae</taxon>
        <taxon>Portuninae</taxon>
        <taxon>Portunus</taxon>
    </lineage>
</organism>
<dbReference type="EMBL" id="VSRR010000300">
    <property type="protein sequence ID" value="MPC13708.1"/>
    <property type="molecule type" value="Genomic_DNA"/>
</dbReference>
<evidence type="ECO:0000313" key="2">
    <source>
        <dbReference type="Proteomes" id="UP000324222"/>
    </source>
</evidence>
<comment type="caution">
    <text evidence="1">The sequence shown here is derived from an EMBL/GenBank/DDBJ whole genome shotgun (WGS) entry which is preliminary data.</text>
</comment>
<reference evidence="1 2" key="1">
    <citation type="submission" date="2019-05" db="EMBL/GenBank/DDBJ databases">
        <title>Another draft genome of Portunus trituberculatus and its Hox gene families provides insights of decapod evolution.</title>
        <authorList>
            <person name="Jeong J.-H."/>
            <person name="Song I."/>
            <person name="Kim S."/>
            <person name="Choi T."/>
            <person name="Kim D."/>
            <person name="Ryu S."/>
            <person name="Kim W."/>
        </authorList>
    </citation>
    <scope>NUCLEOTIDE SEQUENCE [LARGE SCALE GENOMIC DNA]</scope>
    <source>
        <tissue evidence="1">Muscle</tissue>
    </source>
</reference>
<dbReference type="Proteomes" id="UP000324222">
    <property type="component" value="Unassembled WGS sequence"/>
</dbReference>
<accession>A0A5B7CWX0</accession>
<name>A0A5B7CWX0_PORTR</name>